<dbReference type="GO" id="GO:0006914">
    <property type="term" value="P:autophagy"/>
    <property type="evidence" value="ECO:0007669"/>
    <property type="project" value="TreeGrafter"/>
</dbReference>
<keyword evidence="4" id="KW-0653">Protein transport</keyword>
<evidence type="ECO:0000256" key="5">
    <source>
        <dbReference type="SAM" id="MobiDB-lite"/>
    </source>
</evidence>
<keyword evidence="2" id="KW-0813">Transport</keyword>
<dbReference type="EMBL" id="JAANER010000003">
    <property type="protein sequence ID" value="KAG9191580.1"/>
    <property type="molecule type" value="Genomic_DNA"/>
</dbReference>
<feature type="compositionally biased region" description="Low complexity" evidence="5">
    <location>
        <begin position="241"/>
        <end position="256"/>
    </location>
</feature>
<feature type="region of interest" description="Disordered" evidence="5">
    <location>
        <begin position="1162"/>
        <end position="1185"/>
    </location>
</feature>
<feature type="compositionally biased region" description="Low complexity" evidence="5">
    <location>
        <begin position="327"/>
        <end position="339"/>
    </location>
</feature>
<accession>A0AAD4IBN1</accession>
<dbReference type="GO" id="GO:0034058">
    <property type="term" value="P:endosomal vesicle fusion"/>
    <property type="evidence" value="ECO:0007669"/>
    <property type="project" value="TreeGrafter"/>
</dbReference>
<evidence type="ECO:0000313" key="8">
    <source>
        <dbReference type="Proteomes" id="UP001199106"/>
    </source>
</evidence>
<dbReference type="InterPro" id="IPR032914">
    <property type="entry name" value="Vam6/VPS39/TRAP1"/>
</dbReference>
<organism evidence="7 8">
    <name type="scientific">Alternaria panax</name>
    <dbReference type="NCBI Taxonomy" id="48097"/>
    <lineage>
        <taxon>Eukaryota</taxon>
        <taxon>Fungi</taxon>
        <taxon>Dikarya</taxon>
        <taxon>Ascomycota</taxon>
        <taxon>Pezizomycotina</taxon>
        <taxon>Dothideomycetes</taxon>
        <taxon>Pleosporomycetidae</taxon>
        <taxon>Pleosporales</taxon>
        <taxon>Pleosporineae</taxon>
        <taxon>Pleosporaceae</taxon>
        <taxon>Alternaria</taxon>
        <taxon>Alternaria sect. Panax</taxon>
    </lineage>
</organism>
<proteinExistence type="predicted"/>
<gene>
    <name evidence="7" type="ORF">G6011_10314</name>
</gene>
<keyword evidence="8" id="KW-1185">Reference proteome</keyword>
<comment type="caution">
    <text evidence="7">The sequence shown here is derived from an EMBL/GenBank/DDBJ whole genome shotgun (WGS) entry which is preliminary data.</text>
</comment>
<sequence length="1185" mass="130639">MAEASSQSQRPPPLHGPYMLRKLVANLPLSADGSSADVRITCVEVSNGNLYVGTSAAEIIHFVLLPPETDDPSEEPTAIIASRLEPPHNDSNGPGVQQILLLPNITKACVLCNNTLSIYSLPELSPDSTFKPIACLWVGGVDLNEHARGSAEDGVVVVIGLKKRLRLVQISETSPPKAIKAIEYGGCLISVRRDTFSCAADAHSYALLDVVHQQKIGLFPISSLDPDAGDVGGAAEHLATVPSAPSRSVSSASPHARGLEEQRGHARSTSLSVLGLGSPSRTPSPRPPAQRYGFDVPESLSRDMSPAPAPAPAPSPARAPTGDEQSGRSSSHARGGATSPNKPLPRPPAEEDRPQAGESLLPRPPAFIPLKPHVASPNPNEFLLTVGTTPSDQGVGMFVNLDGDMCRGSIQFSSYPDAIAVDGSGMDFSASISPDMNTEEGYVLAVVHREMQGNTVYGVEIQRWDVDPSAGEVDKYWLNFSPLGLPVYSKGSHIPTPIGMRTVVQPYDLVIPEVGDKLTVRKLQLTPTGEAAREATKVTKSQATADKEFAERLSKLQSQTVVWAGDQIWWAVRNPLVTRLDSRIEAAQYAQTGDVTRIQPERGTIETVLGDIRGQEPRNEAEYLSLIYIRQKASLMLFMDVVLRTKTNIIIFENEKRITEQALIEGEMDPRVVLSLMPILCQEVVQGSDGIQVYGGITTLVEQFLQQNDLSTMSANVNGPFGDNLLHFVKRYLQFWRRRKGMASVTNDPSVFRSVDAALLHILLLLDQGSPKGTSSPGAQRAELYDLVDKEVECFDRAVELLEKFKRLFLLSRLYQGNCRASVKASHVLATWKRILEGEEDKGGELVDGEQKVRDYLRKIRDQALVEEYGAWLANRNPKLGVQVFADDQSRVKFDPTRAVALLRDQAPGAVKDYLEYLVFGQKKHPQYVNELIAFYLDSVITELESNVESRATLSQSYETYRILEPPKPTYFSFISDNVLDVDWWHARIRLLQLLSETSSYDVNTVLSRLQPYEQELVSEMIILNGRQERHEEALKLLTHGLGDYNTAISYCLYGYASIHRRATPGAPLVSHSQIPTRSEQSRMFGHLLKEFLTIEDLSQRIERTSELLERFGSWLDVADVLAIVPDDWSVDVFSGFLIQTLRKLVRDKAESDIVRALSDAQNSQTSSELAEKKDELGATFERVA</sequence>
<evidence type="ECO:0000256" key="1">
    <source>
        <dbReference type="ARBA" id="ARBA00004496"/>
    </source>
</evidence>
<dbReference type="InterPro" id="IPR001180">
    <property type="entry name" value="CNH_dom"/>
</dbReference>
<dbReference type="GO" id="GO:0016020">
    <property type="term" value="C:membrane"/>
    <property type="evidence" value="ECO:0007669"/>
    <property type="project" value="TreeGrafter"/>
</dbReference>
<dbReference type="PROSITE" id="PS50219">
    <property type="entry name" value="CNH"/>
    <property type="match status" value="1"/>
</dbReference>
<feature type="region of interest" description="Disordered" evidence="5">
    <location>
        <begin position="239"/>
        <end position="373"/>
    </location>
</feature>
<keyword evidence="3" id="KW-0963">Cytoplasm</keyword>
<evidence type="ECO:0000313" key="7">
    <source>
        <dbReference type="EMBL" id="KAG9191580.1"/>
    </source>
</evidence>
<protein>
    <recommendedName>
        <fullName evidence="6">CNH domain-containing protein</fullName>
    </recommendedName>
</protein>
<comment type="subcellular location">
    <subcellularLocation>
        <location evidence="1">Cytoplasm</location>
    </subcellularLocation>
</comment>
<name>A0AAD4IBN1_9PLEO</name>
<dbReference type="Proteomes" id="UP001199106">
    <property type="component" value="Unassembled WGS sequence"/>
</dbReference>
<dbReference type="GO" id="GO:0005737">
    <property type="term" value="C:cytoplasm"/>
    <property type="evidence" value="ECO:0007669"/>
    <property type="project" value="UniProtKB-SubCell"/>
</dbReference>
<dbReference type="GO" id="GO:0015031">
    <property type="term" value="P:protein transport"/>
    <property type="evidence" value="ECO:0007669"/>
    <property type="project" value="UniProtKB-KW"/>
</dbReference>
<evidence type="ECO:0000259" key="6">
    <source>
        <dbReference type="PROSITE" id="PS50219"/>
    </source>
</evidence>
<reference evidence="7" key="1">
    <citation type="submission" date="2021-07" db="EMBL/GenBank/DDBJ databases">
        <title>Genome Resource of American Ginseng Black Spot Pathogen Alternaria panax.</title>
        <authorList>
            <person name="Qiu C."/>
            <person name="Wang W."/>
            <person name="Liu Z."/>
        </authorList>
    </citation>
    <scope>NUCLEOTIDE SEQUENCE</scope>
    <source>
        <strain evidence="7">BNCC115425</strain>
    </source>
</reference>
<dbReference type="AlphaFoldDB" id="A0AAD4IBN1"/>
<dbReference type="PANTHER" id="PTHR12894:SF27">
    <property type="entry name" value="TRANSFORMING GROWTH FACTOR-BETA RECEPTOR-ASSOCIATED PROTEIN 1"/>
    <property type="match status" value="1"/>
</dbReference>
<dbReference type="PANTHER" id="PTHR12894">
    <property type="entry name" value="CNH DOMAIN CONTAINING"/>
    <property type="match status" value="1"/>
</dbReference>
<evidence type="ECO:0000256" key="4">
    <source>
        <dbReference type="ARBA" id="ARBA00022927"/>
    </source>
</evidence>
<feature type="domain" description="CNH" evidence="6">
    <location>
        <begin position="37"/>
        <end position="465"/>
    </location>
</feature>
<evidence type="ECO:0000256" key="2">
    <source>
        <dbReference type="ARBA" id="ARBA00022448"/>
    </source>
</evidence>
<feature type="compositionally biased region" description="Pro residues" evidence="5">
    <location>
        <begin position="307"/>
        <end position="317"/>
    </location>
</feature>
<evidence type="ECO:0000256" key="3">
    <source>
        <dbReference type="ARBA" id="ARBA00022490"/>
    </source>
</evidence>